<dbReference type="InterPro" id="IPR018000">
    <property type="entry name" value="Neurotransmitter_ion_chnl_CS"/>
</dbReference>
<dbReference type="Proteomes" id="UP000887566">
    <property type="component" value="Unplaced"/>
</dbReference>
<dbReference type="GO" id="GO:0005254">
    <property type="term" value="F:chloride channel activity"/>
    <property type="evidence" value="ECO:0007669"/>
    <property type="project" value="UniProtKB-KW"/>
</dbReference>
<evidence type="ECO:0000256" key="17">
    <source>
        <dbReference type="ARBA" id="ARBA00034104"/>
    </source>
</evidence>
<evidence type="ECO:0000256" key="7">
    <source>
        <dbReference type="ARBA" id="ARBA00023065"/>
    </source>
</evidence>
<dbReference type="InterPro" id="IPR036719">
    <property type="entry name" value="Neuro-gated_channel_TM_sf"/>
</dbReference>
<dbReference type="GO" id="GO:0034707">
    <property type="term" value="C:chloride channel complex"/>
    <property type="evidence" value="ECO:0007669"/>
    <property type="project" value="UniProtKB-KW"/>
</dbReference>
<evidence type="ECO:0000313" key="22">
    <source>
        <dbReference type="WBParaSite" id="PSAMB.scaffold103size79677.g1891.t1"/>
    </source>
</evidence>
<feature type="transmembrane region" description="Helical" evidence="18">
    <location>
        <begin position="293"/>
        <end position="310"/>
    </location>
</feature>
<keyword evidence="5 18" id="KW-1133">Transmembrane helix</keyword>
<feature type="transmembrane region" description="Helical" evidence="18">
    <location>
        <begin position="504"/>
        <end position="522"/>
    </location>
</feature>
<accession>A0A914UIF3</accession>
<keyword evidence="4 18" id="KW-0732">Signal</keyword>
<dbReference type="Gene3D" id="1.20.58.390">
    <property type="entry name" value="Neurotransmitter-gated ion-channel transmembrane domain"/>
    <property type="match status" value="1"/>
</dbReference>
<dbReference type="AlphaFoldDB" id="A0A914UIF3"/>
<evidence type="ECO:0000256" key="9">
    <source>
        <dbReference type="ARBA" id="ARBA00023157"/>
    </source>
</evidence>
<keyword evidence="11" id="KW-0869">Chloride channel</keyword>
<evidence type="ECO:0000256" key="6">
    <source>
        <dbReference type="ARBA" id="ARBA00023018"/>
    </source>
</evidence>
<evidence type="ECO:0000256" key="10">
    <source>
        <dbReference type="ARBA" id="ARBA00023170"/>
    </source>
</evidence>
<dbReference type="InterPro" id="IPR036734">
    <property type="entry name" value="Neur_chan_lig-bd_sf"/>
</dbReference>
<protein>
    <submittedName>
        <fullName evidence="22">Uncharacterized protein</fullName>
    </submittedName>
</protein>
<dbReference type="WBParaSite" id="PSAMB.scaffold103size79677.g1891.t1">
    <property type="protein sequence ID" value="PSAMB.scaffold103size79677.g1891.t1"/>
    <property type="gene ID" value="PSAMB.scaffold103size79677.g1891"/>
</dbReference>
<evidence type="ECO:0000256" key="15">
    <source>
        <dbReference type="ARBA" id="ARBA00023286"/>
    </source>
</evidence>
<keyword evidence="2" id="KW-1003">Cell membrane</keyword>
<dbReference type="PANTHER" id="PTHR18945">
    <property type="entry name" value="NEUROTRANSMITTER GATED ION CHANNEL"/>
    <property type="match status" value="1"/>
</dbReference>
<keyword evidence="16 18" id="KW-0407">Ion channel</keyword>
<reference evidence="22" key="1">
    <citation type="submission" date="2022-11" db="UniProtKB">
        <authorList>
            <consortium name="WormBaseParasite"/>
        </authorList>
    </citation>
    <scope>IDENTIFICATION</scope>
</reference>
<evidence type="ECO:0000313" key="21">
    <source>
        <dbReference type="Proteomes" id="UP000887566"/>
    </source>
</evidence>
<keyword evidence="13" id="KW-0868">Chloride</keyword>
<keyword evidence="8 18" id="KW-0472">Membrane</keyword>
<evidence type="ECO:0000259" key="20">
    <source>
        <dbReference type="Pfam" id="PF02932"/>
    </source>
</evidence>
<keyword evidence="7 18" id="KW-0406">Ion transport</keyword>
<feature type="chain" id="PRO_5038169915" evidence="18">
    <location>
        <begin position="17"/>
        <end position="532"/>
    </location>
</feature>
<dbReference type="CDD" id="cd19049">
    <property type="entry name" value="LGIC_TM_anion"/>
    <property type="match status" value="1"/>
</dbReference>
<organism evidence="21 22">
    <name type="scientific">Plectus sambesii</name>
    <dbReference type="NCBI Taxonomy" id="2011161"/>
    <lineage>
        <taxon>Eukaryota</taxon>
        <taxon>Metazoa</taxon>
        <taxon>Ecdysozoa</taxon>
        <taxon>Nematoda</taxon>
        <taxon>Chromadorea</taxon>
        <taxon>Plectida</taxon>
        <taxon>Plectina</taxon>
        <taxon>Plectoidea</taxon>
        <taxon>Plectidae</taxon>
        <taxon>Plectus</taxon>
    </lineage>
</organism>
<dbReference type="InterPro" id="IPR006202">
    <property type="entry name" value="Neur_chan_lig-bd"/>
</dbReference>
<keyword evidence="14" id="KW-0628">Postsynaptic cell membrane</keyword>
<dbReference type="Pfam" id="PF02932">
    <property type="entry name" value="Neur_chan_memb"/>
    <property type="match status" value="1"/>
</dbReference>
<keyword evidence="21" id="KW-1185">Reference proteome</keyword>
<keyword evidence="1 18" id="KW-0813">Transport</keyword>
<keyword evidence="10" id="KW-0675">Receptor</keyword>
<dbReference type="NCBIfam" id="TIGR00860">
    <property type="entry name" value="LIC"/>
    <property type="match status" value="1"/>
</dbReference>
<dbReference type="SUPFAM" id="SSF63712">
    <property type="entry name" value="Nicotinic receptor ligand binding domain-like"/>
    <property type="match status" value="1"/>
</dbReference>
<dbReference type="PRINTS" id="PR00252">
    <property type="entry name" value="NRIONCHANNEL"/>
</dbReference>
<evidence type="ECO:0000256" key="12">
    <source>
        <dbReference type="ARBA" id="ARBA00023180"/>
    </source>
</evidence>
<dbReference type="Gene3D" id="2.70.170.10">
    <property type="entry name" value="Neurotransmitter-gated ion-channel ligand-binding domain"/>
    <property type="match status" value="1"/>
</dbReference>
<feature type="transmembrane region" description="Helical" evidence="18">
    <location>
        <begin position="260"/>
        <end position="281"/>
    </location>
</feature>
<evidence type="ECO:0000256" key="13">
    <source>
        <dbReference type="ARBA" id="ARBA00023214"/>
    </source>
</evidence>
<evidence type="ECO:0000256" key="1">
    <source>
        <dbReference type="ARBA" id="ARBA00022448"/>
    </source>
</evidence>
<dbReference type="GO" id="GO:0045211">
    <property type="term" value="C:postsynaptic membrane"/>
    <property type="evidence" value="ECO:0007669"/>
    <property type="project" value="UniProtKB-SubCell"/>
</dbReference>
<dbReference type="PROSITE" id="PS00236">
    <property type="entry name" value="NEUROTR_ION_CHANNEL"/>
    <property type="match status" value="1"/>
</dbReference>
<dbReference type="InterPro" id="IPR006028">
    <property type="entry name" value="GABAA/Glycine_rcpt"/>
</dbReference>
<keyword evidence="6" id="KW-0770">Synapse</keyword>
<evidence type="ECO:0000256" key="5">
    <source>
        <dbReference type="ARBA" id="ARBA00022989"/>
    </source>
</evidence>
<keyword evidence="15" id="KW-1071">Ligand-gated ion channel</keyword>
<dbReference type="InterPro" id="IPR001390">
    <property type="entry name" value="GABAAa_rcpt"/>
</dbReference>
<feature type="transmembrane region" description="Helical" evidence="18">
    <location>
        <begin position="325"/>
        <end position="347"/>
    </location>
</feature>
<keyword evidence="12" id="KW-0325">Glycoprotein</keyword>
<comment type="subcellular location">
    <subcellularLocation>
        <location evidence="17">Postsynaptic cell membrane</location>
        <topology evidence="17">Multi-pass membrane protein</topology>
    </subcellularLocation>
</comment>
<dbReference type="Pfam" id="PF02931">
    <property type="entry name" value="Neur_chan_LBD"/>
    <property type="match status" value="1"/>
</dbReference>
<evidence type="ECO:0000256" key="18">
    <source>
        <dbReference type="RuleBase" id="RU000687"/>
    </source>
</evidence>
<feature type="domain" description="Neurotransmitter-gated ion-channel ligand-binding" evidence="19">
    <location>
        <begin position="47"/>
        <end position="259"/>
    </location>
</feature>
<evidence type="ECO:0000256" key="14">
    <source>
        <dbReference type="ARBA" id="ARBA00023257"/>
    </source>
</evidence>
<keyword evidence="9" id="KW-1015">Disulfide bond</keyword>
<proteinExistence type="inferred from homology"/>
<dbReference type="GO" id="GO:0004890">
    <property type="term" value="F:GABA-A receptor activity"/>
    <property type="evidence" value="ECO:0007669"/>
    <property type="project" value="InterPro"/>
</dbReference>
<comment type="similarity">
    <text evidence="18">Belongs to the ligand-gated ion channel (TC 1.A.9) family.</text>
</comment>
<feature type="domain" description="Neurotransmitter-gated ion-channel transmembrane" evidence="20">
    <location>
        <begin position="268"/>
        <end position="518"/>
    </location>
</feature>
<dbReference type="FunFam" id="2.70.170.10:FF:000003">
    <property type="entry name" value="Putative gamma-aminobutyric acid receptor subunit gamma-2"/>
    <property type="match status" value="1"/>
</dbReference>
<evidence type="ECO:0000256" key="8">
    <source>
        <dbReference type="ARBA" id="ARBA00023136"/>
    </source>
</evidence>
<evidence type="ECO:0000256" key="4">
    <source>
        <dbReference type="ARBA" id="ARBA00022729"/>
    </source>
</evidence>
<evidence type="ECO:0000259" key="19">
    <source>
        <dbReference type="Pfam" id="PF02931"/>
    </source>
</evidence>
<dbReference type="InterPro" id="IPR006029">
    <property type="entry name" value="Neurotrans-gated_channel_TM"/>
</dbReference>
<name>A0A914UIF3_9BILA</name>
<dbReference type="PRINTS" id="PR00253">
    <property type="entry name" value="GABAARECEPTR"/>
</dbReference>
<evidence type="ECO:0000256" key="16">
    <source>
        <dbReference type="ARBA" id="ARBA00023303"/>
    </source>
</evidence>
<evidence type="ECO:0000256" key="11">
    <source>
        <dbReference type="ARBA" id="ARBA00023173"/>
    </source>
</evidence>
<dbReference type="SUPFAM" id="SSF90112">
    <property type="entry name" value="Neurotransmitter-gated ion-channel transmembrane pore"/>
    <property type="match status" value="1"/>
</dbReference>
<evidence type="ECO:0000256" key="2">
    <source>
        <dbReference type="ARBA" id="ARBA00022475"/>
    </source>
</evidence>
<dbReference type="InterPro" id="IPR006201">
    <property type="entry name" value="Neur_channel"/>
</dbReference>
<keyword evidence="3 18" id="KW-0812">Transmembrane</keyword>
<feature type="signal peptide" evidence="18">
    <location>
        <begin position="1"/>
        <end position="16"/>
    </location>
</feature>
<dbReference type="InterPro" id="IPR038050">
    <property type="entry name" value="Neuro_actylchol_rec"/>
</dbReference>
<dbReference type="PRINTS" id="PR01079">
    <property type="entry name" value="GABAARALPHA"/>
</dbReference>
<sequence length="532" mass="62500">MLSLLVFTWCIPATTMQVMPMSDYIERRMMSSDQSRLELELSHNFSNLLNSLLINYDKNFRPGLHGGQPTVVSIDIYVRTMGPISEMTDTYAFDCYFRQMWVDERLRFSSSWQNNTLSLGMSTLDKLWKPDTYFWNGQGSYLHKLTTPNRLVRLSADGTVLFSSRLTVKARCHMDLQRFPLDIQACQLIIGSFAHRAHEIIYRWKNDNASQSLQFDWAALHELSQFELRASEAQVCNSSSAERDAIYSTLEIRFFLRRHVGYFMINYYVPMTLIVLLSWVAFWINREATGDRIALGVTSVLTLTFLSLDSRSDTPKVEYPTALDVYVVICYMVLFLCILEFTIVHYYTKFNTGDPEIQQIEKERIRNLLRNLPKDALLGHSEWRQQHPSIIRRESGVRESGRFDIRRETHFARWVLPRESNRFTRRVDGGRFSFYHNRRRRGFTAATELHQTSSLTNASDSSFRRRESVGWRLYQWLVSSYKKRSDPFDLETNSVSQLDRVARIVFPVSFAAIVYVYWYFYVNMPYTFKIDS</sequence>
<dbReference type="GO" id="GO:0005230">
    <property type="term" value="F:extracellular ligand-gated monoatomic ion channel activity"/>
    <property type="evidence" value="ECO:0007669"/>
    <property type="project" value="InterPro"/>
</dbReference>
<evidence type="ECO:0000256" key="3">
    <source>
        <dbReference type="ARBA" id="ARBA00022692"/>
    </source>
</evidence>